<protein>
    <submittedName>
        <fullName evidence="1">Uncharacterized protein</fullName>
    </submittedName>
</protein>
<gene>
    <name evidence="1" type="ORF">EJ571_25160</name>
</gene>
<dbReference type="Proteomes" id="UP000295627">
    <property type="component" value="Unassembled WGS sequence"/>
</dbReference>
<dbReference type="EMBL" id="RXLR01000024">
    <property type="protein sequence ID" value="TDH18018.1"/>
    <property type="molecule type" value="Genomic_DNA"/>
</dbReference>
<evidence type="ECO:0000313" key="2">
    <source>
        <dbReference type="Proteomes" id="UP000295627"/>
    </source>
</evidence>
<dbReference type="RefSeq" id="WP_078335829.1">
    <property type="nucleotide sequence ID" value="NZ_MAFQ01000014.1"/>
</dbReference>
<name>A0A4R5P4T9_9MYCO</name>
<proteinExistence type="predicted"/>
<accession>A0A4R5P4T9</accession>
<organism evidence="1 2">
    <name type="scientific">Mycobacteroides franklinii</name>
    <dbReference type="NCBI Taxonomy" id="948102"/>
    <lineage>
        <taxon>Bacteria</taxon>
        <taxon>Bacillati</taxon>
        <taxon>Actinomycetota</taxon>
        <taxon>Actinomycetes</taxon>
        <taxon>Mycobacteriales</taxon>
        <taxon>Mycobacteriaceae</taxon>
        <taxon>Mycobacteroides</taxon>
    </lineage>
</organism>
<sequence length="232" mass="26008">MDNSLTADALHRPIPIFGGQQPVEQVREAYWRFDSLIQSWWYIRAFAYRSEDQLAYMYAITPRQRAVTILCPSRDEVPELAWEFISTVRDIGLRSDRDEQNYLADLRHAIYSHPRFPLPAVQYQTRAIPGVDAAAQPAVPVRVAYWMAAMLIDVYGWDVHSIGTPIASGGFIASIPEDTTAIYPKDSDLDGTIAPALARILGRLSPAELDQLRHLLAVDVPAATRSSQAESR</sequence>
<dbReference type="AlphaFoldDB" id="A0A4R5P4T9"/>
<evidence type="ECO:0000313" key="1">
    <source>
        <dbReference type="EMBL" id="TDH18018.1"/>
    </source>
</evidence>
<reference evidence="1 2" key="1">
    <citation type="journal article" date="2019" name="Sci. Rep.">
        <title>Extended insight into the Mycobacterium chelonae-abscessus complex through whole genome sequencing of Mycobacterium salmoniphilum outbreak and Mycobacterium salmoniphilum-like strains.</title>
        <authorList>
            <person name="Behra P.R.K."/>
            <person name="Das S."/>
            <person name="Pettersson B.M.F."/>
            <person name="Shirreff L."/>
            <person name="DuCote T."/>
            <person name="Jacobsson K.G."/>
            <person name="Ennis D.G."/>
            <person name="Kirsebom L.A."/>
        </authorList>
    </citation>
    <scope>NUCLEOTIDE SEQUENCE [LARGE SCALE GENOMIC DNA]</scope>
    <source>
        <strain evidence="1 2">DSM 45524</strain>
    </source>
</reference>
<comment type="caution">
    <text evidence="1">The sequence shown here is derived from an EMBL/GenBank/DDBJ whole genome shotgun (WGS) entry which is preliminary data.</text>
</comment>